<feature type="region of interest" description="Disordered" evidence="4">
    <location>
        <begin position="747"/>
        <end position="850"/>
    </location>
</feature>
<dbReference type="GO" id="GO:0003682">
    <property type="term" value="F:chromatin binding"/>
    <property type="evidence" value="ECO:0007669"/>
    <property type="project" value="InterPro"/>
</dbReference>
<feature type="compositionally biased region" description="Basic residues" evidence="4">
    <location>
        <begin position="2109"/>
        <end position="2121"/>
    </location>
</feature>
<dbReference type="Proteomes" id="UP000748531">
    <property type="component" value="Unassembled WGS sequence"/>
</dbReference>
<feature type="region of interest" description="Disordered" evidence="4">
    <location>
        <begin position="222"/>
        <end position="253"/>
    </location>
</feature>
<dbReference type="SUPFAM" id="SSF57903">
    <property type="entry name" value="FYVE/PHD zinc finger"/>
    <property type="match status" value="1"/>
</dbReference>
<dbReference type="Gene3D" id="3.30.40.10">
    <property type="entry name" value="Zinc/RING finger domain, C3HC4 (zinc finger)"/>
    <property type="match status" value="1"/>
</dbReference>
<dbReference type="InterPro" id="IPR001025">
    <property type="entry name" value="BAH_dom"/>
</dbReference>
<keyword evidence="1" id="KW-0479">Metal-binding</keyword>
<feature type="compositionally biased region" description="Polar residues" evidence="4">
    <location>
        <begin position="1961"/>
        <end position="1971"/>
    </location>
</feature>
<dbReference type="OrthoDB" id="422362at2759"/>
<feature type="compositionally biased region" description="Basic residues" evidence="4">
    <location>
        <begin position="1"/>
        <end position="11"/>
    </location>
</feature>
<protein>
    <recommendedName>
        <fullName evidence="5">BAH domain-containing protein</fullName>
    </recommendedName>
</protein>
<dbReference type="PROSITE" id="PS51038">
    <property type="entry name" value="BAH"/>
    <property type="match status" value="1"/>
</dbReference>
<feature type="compositionally biased region" description="Polar residues" evidence="4">
    <location>
        <begin position="667"/>
        <end position="677"/>
    </location>
</feature>
<gene>
    <name evidence="6" type="ORF">PHET_05821</name>
</gene>
<dbReference type="InterPro" id="IPR013083">
    <property type="entry name" value="Znf_RING/FYVE/PHD"/>
</dbReference>
<evidence type="ECO:0000313" key="7">
    <source>
        <dbReference type="Proteomes" id="UP000748531"/>
    </source>
</evidence>
<feature type="compositionally biased region" description="Basic residues" evidence="4">
    <location>
        <begin position="234"/>
        <end position="249"/>
    </location>
</feature>
<feature type="compositionally biased region" description="Basic residues" evidence="4">
    <location>
        <begin position="1934"/>
        <end position="1945"/>
    </location>
</feature>
<feature type="compositionally biased region" description="Polar residues" evidence="4">
    <location>
        <begin position="13"/>
        <end position="43"/>
    </location>
</feature>
<feature type="compositionally biased region" description="Basic and acidic residues" evidence="4">
    <location>
        <begin position="91"/>
        <end position="107"/>
    </location>
</feature>
<keyword evidence="7" id="KW-1185">Reference proteome</keyword>
<evidence type="ECO:0000259" key="5">
    <source>
        <dbReference type="PROSITE" id="PS51038"/>
    </source>
</evidence>
<dbReference type="EMBL" id="LUCH01002807">
    <property type="protein sequence ID" value="KAF5400949.1"/>
    <property type="molecule type" value="Genomic_DNA"/>
</dbReference>
<feature type="compositionally biased region" description="Basic and acidic residues" evidence="4">
    <location>
        <begin position="2708"/>
        <end position="2741"/>
    </location>
</feature>
<feature type="compositionally biased region" description="Low complexity" evidence="4">
    <location>
        <begin position="817"/>
        <end position="846"/>
    </location>
</feature>
<dbReference type="InterPro" id="IPR043151">
    <property type="entry name" value="BAH_sf"/>
</dbReference>
<keyword evidence="2" id="KW-0863">Zinc-finger</keyword>
<feature type="compositionally biased region" description="Basic residues" evidence="4">
    <location>
        <begin position="2742"/>
        <end position="2766"/>
    </location>
</feature>
<name>A0A8J4TKH6_9TREM</name>
<feature type="compositionally biased region" description="Basic residues" evidence="4">
    <location>
        <begin position="1037"/>
        <end position="1047"/>
    </location>
</feature>
<organism evidence="6 7">
    <name type="scientific">Paragonimus heterotremus</name>
    <dbReference type="NCBI Taxonomy" id="100268"/>
    <lineage>
        <taxon>Eukaryota</taxon>
        <taxon>Metazoa</taxon>
        <taxon>Spiralia</taxon>
        <taxon>Lophotrochozoa</taxon>
        <taxon>Platyhelminthes</taxon>
        <taxon>Trematoda</taxon>
        <taxon>Digenea</taxon>
        <taxon>Plagiorchiida</taxon>
        <taxon>Troglotremata</taxon>
        <taxon>Troglotrematidae</taxon>
        <taxon>Paragonimus</taxon>
    </lineage>
</organism>
<feature type="region of interest" description="Disordered" evidence="4">
    <location>
        <begin position="69"/>
        <end position="118"/>
    </location>
</feature>
<feature type="compositionally biased region" description="Basic and acidic residues" evidence="4">
    <location>
        <begin position="2805"/>
        <end position="2814"/>
    </location>
</feature>
<feature type="compositionally biased region" description="Basic and acidic residues" evidence="4">
    <location>
        <begin position="2682"/>
        <end position="2699"/>
    </location>
</feature>
<dbReference type="SMART" id="SM00249">
    <property type="entry name" value="PHD"/>
    <property type="match status" value="1"/>
</dbReference>
<dbReference type="InterPro" id="IPR011011">
    <property type="entry name" value="Znf_FYVE_PHD"/>
</dbReference>
<feature type="region of interest" description="Disordered" evidence="4">
    <location>
        <begin position="2100"/>
        <end position="2125"/>
    </location>
</feature>
<feature type="region of interest" description="Disordered" evidence="4">
    <location>
        <begin position="2611"/>
        <end position="2814"/>
    </location>
</feature>
<feature type="compositionally biased region" description="Basic and acidic residues" evidence="4">
    <location>
        <begin position="2627"/>
        <end position="2641"/>
    </location>
</feature>
<proteinExistence type="predicted"/>
<dbReference type="GO" id="GO:0008270">
    <property type="term" value="F:zinc ion binding"/>
    <property type="evidence" value="ECO:0007669"/>
    <property type="project" value="UniProtKB-KW"/>
</dbReference>
<evidence type="ECO:0000256" key="2">
    <source>
        <dbReference type="ARBA" id="ARBA00022771"/>
    </source>
</evidence>
<dbReference type="InterPro" id="IPR001965">
    <property type="entry name" value="Znf_PHD"/>
</dbReference>
<feature type="compositionally biased region" description="Polar residues" evidence="4">
    <location>
        <begin position="638"/>
        <end position="654"/>
    </location>
</feature>
<feature type="region of interest" description="Disordered" evidence="4">
    <location>
        <begin position="606"/>
        <end position="677"/>
    </location>
</feature>
<comment type="caution">
    <text evidence="6">The sequence shown here is derived from an EMBL/GenBank/DDBJ whole genome shotgun (WGS) entry which is preliminary data.</text>
</comment>
<feature type="domain" description="BAH" evidence="5">
    <location>
        <begin position="1637"/>
        <end position="1772"/>
    </location>
</feature>
<evidence type="ECO:0000256" key="1">
    <source>
        <dbReference type="ARBA" id="ARBA00022723"/>
    </source>
</evidence>
<feature type="region of interest" description="Disordered" evidence="4">
    <location>
        <begin position="1903"/>
        <end position="1971"/>
    </location>
</feature>
<dbReference type="Gene3D" id="2.30.30.490">
    <property type="match status" value="1"/>
</dbReference>
<feature type="compositionally biased region" description="Low complexity" evidence="4">
    <location>
        <begin position="606"/>
        <end position="619"/>
    </location>
</feature>
<evidence type="ECO:0000256" key="4">
    <source>
        <dbReference type="SAM" id="MobiDB-lite"/>
    </source>
</evidence>
<accession>A0A8J4TKH6</accession>
<keyword evidence="3" id="KW-0862">Zinc</keyword>
<feature type="region of interest" description="Disordered" evidence="4">
    <location>
        <begin position="1"/>
        <end position="43"/>
    </location>
</feature>
<feature type="compositionally biased region" description="Polar residues" evidence="4">
    <location>
        <begin position="1911"/>
        <end position="1931"/>
    </location>
</feature>
<feature type="region of interest" description="Disordered" evidence="4">
    <location>
        <begin position="1021"/>
        <end position="1123"/>
    </location>
</feature>
<sequence>MKRKVKQKRGPHSFSSQTLGENNNAEITTTSKRPQTRSSYESCLTSAADDLDINRSVSSHTLAAQAVKFPTESDTEARVRHRRYPQSHSCTRVDDHSSESRDHEDGLHVASNSEQDYLNDDDVGAPELVAMHDVSVPPTPTTSVEARHLFDKDAGGSHSQRRLNKRELKAFLKQTKKSRSAPDEKLVATMDELAARLNGECVIELNPPPPKPIRVALSPESLVRPTSPPVRRGFGGRRAGRRGGRRGRGSGKLSTTAIQLSDTFSALPASWIPLMLPYSPTVGRPGTESQAKPVFAPWLNKLPDVRVHRFIQNIQHIISQHYSYEAQPTSDSLSMDSSIFKDAKPFYSHSVEPVFTTQQTPATLGNPSFSDLTESSTAPLIKSDCDSQKSLLVTTVPLPASHQVELQDLVQPSLTFIPTTTTASSIHSSRGRCRGRRFRKGVRAMPAGRSSTIVPALSVVSTRPTISTVVRKPKSHPRISRELRGLVTWDAVIAQQKRQQAQTQIADQTGDSQSSVCQPSDPTLAVAESLLAQVAVDETSDGLGSRARRTRQFSGSALSSTGGHAVQSGVMLSETASVITTTTASELTVSETPYRSKAGADLSSVARSGLSTGSSSVTSDLPTTSSQPGLELGADSGTAGQLCSTSLEFGSTERNPQKDSGREVLSPISQCSPVSFPNETAPYAAKYSPISVDHEPEPHTTEEQTHTVEPTAVVSVDVVKFPNPRRRGIGKRKGKGHYKRRLVGVPASQNTSEPVSSQDTPAADIPFSPPVVLGSVTKRRRQAHLTPTPPYTRGSSEVELQTERIITEGSESVRSQSLSTGATSVVSLSSSTSVRRSSAPRSSALPPRKRYKVGIDSTSVCEAEIVETHDLSEQLEENPSCSPAQDAAVTSLTKPAAHSTGLLSTDVTVLDRTPILVGKQPLQKRGRGRPARRGHMCGTTRVISGVSTVTPSFVCSSTADESSGNATIERPKREAAAIGFATLVAANLNNSMPIHGSLDSPSSRVHGTETTVNVAPATAAEVTVDSSAGPTPPHTPSRGRGRPRKPKPVPAGSPLVLEDATTPPAPTEVSLSTSRRKRPAVVLSPGGRTFKHVSSRSSTPDVLPDITPPSSSNVQAETTATGETAVATRVRRKPVEINPPSSAANAANEPRIERVRKVGRPRLKEAEEKALSGPVPSSAQHLSSATVFRADLKLRTLPGRNSLFEGHMLSDVIVFGRDPSLPCKGPLCDIFLRFLNEPDPCEPGTRLVAPIVYLPPPERYPEFYRFVLSSYSGTVLRPRFTTAFMRRLFPSVTLSPTTTDPVVDQVVHGVEFPSLCLASIAKWFMVSRLDGSIVEERRPGHDLALTESELALASLDPSDPANSAPLLDAAVESVLSVWESFAGRRSWLGRRLARLRTLYSTLRNEWVRNVADEYGLLVPPLKATAVLNMPNCRVSGTNPKKKSDRRALERGAEVIRCLCGFRVEGGHAMVQCDRCAAWQHLPCLWWALQQAIQSQPSTGTPITQLCQAALVAAQAVGSSYSDDVGGPESITRWSGPVAKADVSGAGDLPYFCPVCLNLANLTMEYPRSLSAAMAMNDLTAVFSLQETTVEGEHEFWSLVSADGRNQIRTDDYALVRRLWYQCALRMATKRIDFKPTVTGACGPTAEELSKPTTSPYEYVVIRIYRLWKDGSGKSWMEGGLFLRPYDLPLTTRSGDLQPTEMSPRLWHRREVVYDETSRLVLPLSSWCGRCVVLCPSAYRSGRPADLLSCKEAEHYLFSQAVGTIIFNKYDDWWTRDQLFFVCDKLFDRSQSLDSVDLRFDEISPGYLKVNTRPYCFLRKPDAPFGRASLVRNFTAAQLFEQDQTPYSVSAFDESELSLTANNAGQAVTLLSTLSPLVKKSKGEKLARVVDWLERKRQLDTRLVDHKPGSVDSGTTSAELSPLGPTQCSVNPQRGRPRGSRGRGRLSRLSSPHVMQGDQKEPTSSITTSTRSVESHALVPCRPLFESANPEVITVGLRDDNITTIEAEVPKELSSAHLIAFCAGVCSDAPVATNAVPMDVLPEKDPLTKLPIVHSSEEVASSLTDHHLLLKEKQDLPTIEITCAPSIEHCVIGSTSNVESAPIKHTSSTSRKRKRTVTRKRVASASTAVSISSEEPSFFSDSEIYDQSIDATQRTSDAVIKKSDSSKVIHTSSALAPFGSVDQRSNVTSSRSSSSHVTSIECNSTDLVVDCPSRLSMISEESDHVKLHLPVVDRSPSPVVYLETEYLVDSPPNSMSIVPQVEDTTLAFGTNATVVSGHAEHVYAALIVSEQPRLHILDTFSLSTCTLTPEIQEDKGSVNTNLSTNHSVEVNVDVPRIVTVGTARAVSPESIDSFVPRLSTTEPCTGNIRATELDLSVNSSTNSPRAATNDLKPLSLLSFPPSSQLGTIEDDCVVACDNSWDSKSLALPCTIPDNTTLRAVAQDCSQMQVESTSAEKSDATVSFSVQQLADSKQQLEDGKDNTPSITPSEIQENSIWSTALVSASASCALVDDDIVSTERQPDGESLVDDVSDQDCDVQSVCKSADCSRLSDCSSDPNGTPILDEMASNGKPTHPVVTELISCLSSDIESFPYFNTAGVTTLVNQTFVPEPPPVIPTSLREQQMLPHNHQSDAEDRSKRDCRARSHSYNRHSSDARDFERSSRHGSTYVDRHGSEHSRSHHHDRNREEWYRSNDSASVRDRTRCHRHPPHNSDHSRGDGDRYERNHAERSSSDSSRSHHDPSRHSHYPHHSRKEHSSSGHHHRSHITTHHAVGSAPDNAPYSKSDPKTRLNSQDRIGSSCSGLSRSSDNRFADHSH</sequence>
<evidence type="ECO:0000313" key="6">
    <source>
        <dbReference type="EMBL" id="KAF5400949.1"/>
    </source>
</evidence>
<reference evidence="6" key="1">
    <citation type="submission" date="2019-05" db="EMBL/GenBank/DDBJ databases">
        <title>Annotation for the trematode Paragonimus heterotremus.</title>
        <authorList>
            <person name="Choi Y.-J."/>
        </authorList>
    </citation>
    <scope>NUCLEOTIDE SEQUENCE</scope>
    <source>
        <strain evidence="6">LC</strain>
    </source>
</reference>
<feature type="compositionally biased region" description="Polar residues" evidence="4">
    <location>
        <begin position="747"/>
        <end position="760"/>
    </location>
</feature>
<evidence type="ECO:0000256" key="3">
    <source>
        <dbReference type="ARBA" id="ARBA00022833"/>
    </source>
</evidence>
<feature type="compositionally biased region" description="Basic and acidic residues" evidence="4">
    <location>
        <begin position="2649"/>
        <end position="2660"/>
    </location>
</feature>